<dbReference type="Proteomes" id="UP000828941">
    <property type="component" value="Chromosome 5"/>
</dbReference>
<comment type="caution">
    <text evidence="1">The sequence shown here is derived from an EMBL/GenBank/DDBJ whole genome shotgun (WGS) entry which is preliminary data.</text>
</comment>
<evidence type="ECO:0000313" key="2">
    <source>
        <dbReference type="Proteomes" id="UP000828941"/>
    </source>
</evidence>
<proteinExistence type="predicted"/>
<dbReference type="EMBL" id="CM039430">
    <property type="protein sequence ID" value="KAI4345167.1"/>
    <property type="molecule type" value="Genomic_DNA"/>
</dbReference>
<evidence type="ECO:0000313" key="1">
    <source>
        <dbReference type="EMBL" id="KAI4345167.1"/>
    </source>
</evidence>
<protein>
    <submittedName>
        <fullName evidence="1">Uncharacterized protein</fullName>
    </submittedName>
</protein>
<organism evidence="1 2">
    <name type="scientific">Bauhinia variegata</name>
    <name type="common">Purple orchid tree</name>
    <name type="synonym">Phanera variegata</name>
    <dbReference type="NCBI Taxonomy" id="167791"/>
    <lineage>
        <taxon>Eukaryota</taxon>
        <taxon>Viridiplantae</taxon>
        <taxon>Streptophyta</taxon>
        <taxon>Embryophyta</taxon>
        <taxon>Tracheophyta</taxon>
        <taxon>Spermatophyta</taxon>
        <taxon>Magnoliopsida</taxon>
        <taxon>eudicotyledons</taxon>
        <taxon>Gunneridae</taxon>
        <taxon>Pentapetalae</taxon>
        <taxon>rosids</taxon>
        <taxon>fabids</taxon>
        <taxon>Fabales</taxon>
        <taxon>Fabaceae</taxon>
        <taxon>Cercidoideae</taxon>
        <taxon>Cercideae</taxon>
        <taxon>Bauhiniinae</taxon>
        <taxon>Bauhinia</taxon>
    </lineage>
</organism>
<keyword evidence="2" id="KW-1185">Reference proteome</keyword>
<accession>A0ACB9PAX2</accession>
<reference evidence="1 2" key="1">
    <citation type="journal article" date="2022" name="DNA Res.">
        <title>Chromosomal-level genome assembly of the orchid tree Bauhinia variegata (Leguminosae; Cercidoideae) supports the allotetraploid origin hypothesis of Bauhinia.</title>
        <authorList>
            <person name="Zhong Y."/>
            <person name="Chen Y."/>
            <person name="Zheng D."/>
            <person name="Pang J."/>
            <person name="Liu Y."/>
            <person name="Luo S."/>
            <person name="Meng S."/>
            <person name="Qian L."/>
            <person name="Wei D."/>
            <person name="Dai S."/>
            <person name="Zhou R."/>
        </authorList>
    </citation>
    <scope>NUCLEOTIDE SEQUENCE [LARGE SCALE GENOMIC DNA]</scope>
    <source>
        <strain evidence="1">BV-YZ2020</strain>
    </source>
</reference>
<name>A0ACB9PAX2_BAUVA</name>
<gene>
    <name evidence="1" type="ORF">L6164_012317</name>
</gene>
<sequence>MTPPTTPLIKCTSSFNNATTCRITALKVYALDESSPKLLDWFSTSCNRKPLSHAIHGHWLQSLIRGTSKGYLTLSHAIHVVSRNMKSLTILELRNDNISGPIPSYIGEFSSLTGLDLSFNSITGEIPGSLFTLSQLLYMSLGNNKVNGTLPTQKSASLVFIDLSYNNLSGSFPSWVNEQGLQLL</sequence>